<feature type="transmembrane region" description="Helical" evidence="1">
    <location>
        <begin position="35"/>
        <end position="58"/>
    </location>
</feature>
<proteinExistence type="predicted"/>
<evidence type="ECO:0000313" key="2">
    <source>
        <dbReference type="EMBL" id="NNU78033.1"/>
    </source>
</evidence>
<keyword evidence="1" id="KW-0812">Transmembrane</keyword>
<feature type="transmembrane region" description="Helical" evidence="1">
    <location>
        <begin position="117"/>
        <end position="138"/>
    </location>
</feature>
<dbReference type="AlphaFoldDB" id="A0A7Y3SZS8"/>
<name>A0A7Y3SZS8_9CLOT</name>
<accession>A0A7Y3SZS8</accession>
<gene>
    <name evidence="2" type="ORF">HLQ16_19145</name>
</gene>
<dbReference type="RefSeq" id="WP_171298628.1">
    <property type="nucleotide sequence ID" value="NZ_CP087099.1"/>
</dbReference>
<feature type="transmembrane region" description="Helical" evidence="1">
    <location>
        <begin position="90"/>
        <end position="111"/>
    </location>
</feature>
<evidence type="ECO:0008006" key="4">
    <source>
        <dbReference type="Google" id="ProtNLM"/>
    </source>
</evidence>
<keyword evidence="1" id="KW-1133">Transmembrane helix</keyword>
<evidence type="ECO:0000313" key="3">
    <source>
        <dbReference type="Proteomes" id="UP000531659"/>
    </source>
</evidence>
<organism evidence="2 3">
    <name type="scientific">Clostridium estertheticum</name>
    <dbReference type="NCBI Taxonomy" id="238834"/>
    <lineage>
        <taxon>Bacteria</taxon>
        <taxon>Bacillati</taxon>
        <taxon>Bacillota</taxon>
        <taxon>Clostridia</taxon>
        <taxon>Eubacteriales</taxon>
        <taxon>Clostridiaceae</taxon>
        <taxon>Clostridium</taxon>
    </lineage>
</organism>
<sequence length="142" mass="16041">MNTRQIKTTFFYGMIDLLGLIFVIVGAIFQNDGVIFHRMFRVGFILIAVGIVFLLGALKVQRNEKNDKASQRFNNAISDERNQFLAGKSASITTDVMLVFGMLAVCVFSFFGMDNYAYIIIGYIIINNILQLGVSIYLRSEF</sequence>
<dbReference type="EMBL" id="JABEYB010000018">
    <property type="protein sequence ID" value="NNU78033.1"/>
    <property type="molecule type" value="Genomic_DNA"/>
</dbReference>
<feature type="transmembrane region" description="Helical" evidence="1">
    <location>
        <begin position="9"/>
        <end position="29"/>
    </location>
</feature>
<reference evidence="2 3" key="1">
    <citation type="submission" date="2020-05" db="EMBL/GenBank/DDBJ databases">
        <title>Complete genome of Clostridium estertheticum subspecies estertheticum, isolated from Vacuum packed lamb meat from New Zealand imported to Switzerland.</title>
        <authorList>
            <person name="Wambui J."/>
            <person name="Stevens M.J.A."/>
            <person name="Stephan R."/>
        </authorList>
    </citation>
    <scope>NUCLEOTIDE SEQUENCE [LARGE SCALE GENOMIC DNA]</scope>
    <source>
        <strain evidence="2 3">CEST001</strain>
    </source>
</reference>
<keyword evidence="1" id="KW-0472">Membrane</keyword>
<comment type="caution">
    <text evidence="2">The sequence shown here is derived from an EMBL/GenBank/DDBJ whole genome shotgun (WGS) entry which is preliminary data.</text>
</comment>
<protein>
    <recommendedName>
        <fullName evidence="4">DUF2178 domain-containing protein</fullName>
    </recommendedName>
</protein>
<evidence type="ECO:0000256" key="1">
    <source>
        <dbReference type="SAM" id="Phobius"/>
    </source>
</evidence>
<dbReference type="Proteomes" id="UP000531659">
    <property type="component" value="Unassembled WGS sequence"/>
</dbReference>